<dbReference type="Proteomes" id="UP000324748">
    <property type="component" value="Unassembled WGS sequence"/>
</dbReference>
<sequence>MNLVIHRPIQMIGCGVRGAMPTLTIIKELSAELADKNEQAVGTSKITRSVTRATLIFRSPAHTNALEKNPGSTESRRRSARLRDLVKSEEFKLSGCSCPRGCRLEYKTRLSSSPTQSYLVHLTRQLAAKPVLEIAPQQI</sequence>
<evidence type="ECO:0000313" key="1">
    <source>
        <dbReference type="EMBL" id="KAA1089674.1"/>
    </source>
</evidence>
<dbReference type="AlphaFoldDB" id="A0A5B0NMB8"/>
<gene>
    <name evidence="1" type="ORF">PGT21_026718</name>
</gene>
<evidence type="ECO:0000313" key="2">
    <source>
        <dbReference type="Proteomes" id="UP000324748"/>
    </source>
</evidence>
<name>A0A5B0NMB8_PUCGR</name>
<reference evidence="1 2" key="1">
    <citation type="submission" date="2019-05" db="EMBL/GenBank/DDBJ databases">
        <title>Emergence of the Ug99 lineage of the wheat stem rust pathogen through somatic hybridization.</title>
        <authorList>
            <person name="Li F."/>
            <person name="Upadhyaya N.M."/>
            <person name="Sperschneider J."/>
            <person name="Matny O."/>
            <person name="Nguyen-Phuc H."/>
            <person name="Mago R."/>
            <person name="Raley C."/>
            <person name="Miller M.E."/>
            <person name="Silverstein K.A.T."/>
            <person name="Henningsen E."/>
            <person name="Hirsch C.D."/>
            <person name="Visser B."/>
            <person name="Pretorius Z.A."/>
            <person name="Steffenson B.J."/>
            <person name="Schwessinger B."/>
            <person name="Dodds P.N."/>
            <person name="Figueroa M."/>
        </authorList>
    </citation>
    <scope>NUCLEOTIDE SEQUENCE [LARGE SCALE GENOMIC DNA]</scope>
    <source>
        <strain evidence="1">21-0</strain>
    </source>
</reference>
<organism evidence="1 2">
    <name type="scientific">Puccinia graminis f. sp. tritici</name>
    <dbReference type="NCBI Taxonomy" id="56615"/>
    <lineage>
        <taxon>Eukaryota</taxon>
        <taxon>Fungi</taxon>
        <taxon>Dikarya</taxon>
        <taxon>Basidiomycota</taxon>
        <taxon>Pucciniomycotina</taxon>
        <taxon>Pucciniomycetes</taxon>
        <taxon>Pucciniales</taxon>
        <taxon>Pucciniaceae</taxon>
        <taxon>Puccinia</taxon>
    </lineage>
</organism>
<dbReference type="EMBL" id="VSWC01000093">
    <property type="protein sequence ID" value="KAA1089674.1"/>
    <property type="molecule type" value="Genomic_DNA"/>
</dbReference>
<protein>
    <submittedName>
        <fullName evidence="1">Uncharacterized protein</fullName>
    </submittedName>
</protein>
<comment type="caution">
    <text evidence="1">The sequence shown here is derived from an EMBL/GenBank/DDBJ whole genome shotgun (WGS) entry which is preliminary data.</text>
</comment>
<proteinExistence type="predicted"/>
<accession>A0A5B0NMB8</accession>
<keyword evidence="2" id="KW-1185">Reference proteome</keyword>